<proteinExistence type="predicted"/>
<keyword evidence="2" id="KW-1185">Reference proteome</keyword>
<sequence length="52" mass="5870">MNDEFEFSDASSNEEILDLLYELLQDYGNKANQEAVYLEVNGDVFIVPIAPS</sequence>
<dbReference type="EMBL" id="JAQPOK010000097">
    <property type="protein sequence ID" value="MDJ1179907.1"/>
    <property type="molecule type" value="Genomic_DNA"/>
</dbReference>
<dbReference type="RefSeq" id="WP_283763209.1">
    <property type="nucleotide sequence ID" value="NZ_JAQPOK010000097.1"/>
</dbReference>
<protein>
    <submittedName>
        <fullName evidence="1">Uncharacterized protein</fullName>
    </submittedName>
</protein>
<comment type="caution">
    <text evidence="1">The sequence shown here is derived from an EMBL/GenBank/DDBJ whole genome shotgun (WGS) entry which is preliminary data.</text>
</comment>
<accession>A0ABT7BL38</accession>
<dbReference type="Proteomes" id="UP001231370">
    <property type="component" value="Unassembled WGS sequence"/>
</dbReference>
<name>A0ABT7BL38_9CYAN</name>
<evidence type="ECO:0000313" key="2">
    <source>
        <dbReference type="Proteomes" id="UP001231370"/>
    </source>
</evidence>
<reference evidence="1 2" key="1">
    <citation type="submission" date="2023-01" db="EMBL/GenBank/DDBJ databases">
        <title>Novel diversity within Roseofilum (Cyanobacteria; Desertifilaceae) from marine benthic mats with descriptions of four novel species.</title>
        <authorList>
            <person name="Wang Y."/>
            <person name="Berthold D.E."/>
            <person name="Hu J."/>
            <person name="Lefler F.W."/>
            <person name="Laughinghouse H.D. IV."/>
        </authorList>
    </citation>
    <scope>NUCLEOTIDE SEQUENCE [LARGE SCALE GENOMIC DNA]</scope>
    <source>
        <strain evidence="1 2">BLCC-M91</strain>
    </source>
</reference>
<evidence type="ECO:0000313" key="1">
    <source>
        <dbReference type="EMBL" id="MDJ1179907.1"/>
    </source>
</evidence>
<organism evidence="1 2">
    <name type="scientific">Roseofilum halophilum BLCC-M91</name>
    <dbReference type="NCBI Taxonomy" id="3022259"/>
    <lineage>
        <taxon>Bacteria</taxon>
        <taxon>Bacillati</taxon>
        <taxon>Cyanobacteriota</taxon>
        <taxon>Cyanophyceae</taxon>
        <taxon>Desertifilales</taxon>
        <taxon>Desertifilaceae</taxon>
        <taxon>Roseofilum</taxon>
        <taxon>Roseofilum halophilum</taxon>
    </lineage>
</organism>
<gene>
    <name evidence="1" type="ORF">PJF56_13630</name>
</gene>